<gene>
    <name evidence="1" type="ORF">SAMN02745225_01650</name>
</gene>
<keyword evidence="2" id="KW-1185">Reference proteome</keyword>
<dbReference type="STRING" id="1121881.SAMN02745225_01650"/>
<organism evidence="1 2">
    <name type="scientific">Ferrithrix thermotolerans DSM 19514</name>
    <dbReference type="NCBI Taxonomy" id="1121881"/>
    <lineage>
        <taxon>Bacteria</taxon>
        <taxon>Bacillati</taxon>
        <taxon>Actinomycetota</taxon>
        <taxon>Acidimicrobiia</taxon>
        <taxon>Acidimicrobiales</taxon>
        <taxon>Acidimicrobiaceae</taxon>
        <taxon>Ferrithrix</taxon>
    </lineage>
</organism>
<name>A0A1M4WF53_9ACTN</name>
<protein>
    <recommendedName>
        <fullName evidence="3">Transposase</fullName>
    </recommendedName>
</protein>
<dbReference type="AlphaFoldDB" id="A0A1M4WF53"/>
<proteinExistence type="predicted"/>
<accession>A0A1M4WF53</accession>
<evidence type="ECO:0000313" key="1">
    <source>
        <dbReference type="EMBL" id="SHE79856.1"/>
    </source>
</evidence>
<evidence type="ECO:0008006" key="3">
    <source>
        <dbReference type="Google" id="ProtNLM"/>
    </source>
</evidence>
<dbReference type="EMBL" id="FQUL01000025">
    <property type="protein sequence ID" value="SHE79856.1"/>
    <property type="molecule type" value="Genomic_DNA"/>
</dbReference>
<dbReference type="Proteomes" id="UP000184295">
    <property type="component" value="Unassembled WGS sequence"/>
</dbReference>
<sequence>MVSYCFLVVTWRRQRDEGAQEALAQAAGRQKTDPQDHKIASLKRKVGRLEGEVNKSRRVIEIQGNLSALLETLALDRTAENGELK</sequence>
<reference evidence="2" key="1">
    <citation type="submission" date="2016-11" db="EMBL/GenBank/DDBJ databases">
        <authorList>
            <person name="Varghese N."/>
            <person name="Submissions S."/>
        </authorList>
    </citation>
    <scope>NUCLEOTIDE SEQUENCE [LARGE SCALE GENOMIC DNA]</scope>
    <source>
        <strain evidence="2">DSM 19514</strain>
    </source>
</reference>
<evidence type="ECO:0000313" key="2">
    <source>
        <dbReference type="Proteomes" id="UP000184295"/>
    </source>
</evidence>